<proteinExistence type="predicted"/>
<name>A0A6J4P7H7_9ACTN</name>
<feature type="non-terminal residue" evidence="2">
    <location>
        <position position="143"/>
    </location>
</feature>
<dbReference type="AlphaFoldDB" id="A0A6J4P7H7"/>
<gene>
    <name evidence="2" type="ORF">AVDCRST_MAG03-1702</name>
</gene>
<evidence type="ECO:0000256" key="1">
    <source>
        <dbReference type="SAM" id="MobiDB-lite"/>
    </source>
</evidence>
<accession>A0A6J4P7H7</accession>
<reference evidence="2" key="1">
    <citation type="submission" date="2020-02" db="EMBL/GenBank/DDBJ databases">
        <authorList>
            <person name="Meier V. D."/>
        </authorList>
    </citation>
    <scope>NUCLEOTIDE SEQUENCE</scope>
    <source>
        <strain evidence="2">AVDCRST_MAG03</strain>
    </source>
</reference>
<protein>
    <submittedName>
        <fullName evidence="2">N5-carboxyaminoimidazole ribonucleotide mutase</fullName>
        <ecNumber evidence="2">5.4.99.18</ecNumber>
    </submittedName>
</protein>
<feature type="compositionally biased region" description="Basic residues" evidence="1">
    <location>
        <begin position="107"/>
        <end position="124"/>
    </location>
</feature>
<organism evidence="2">
    <name type="scientific">uncultured Rubrobacteraceae bacterium</name>
    <dbReference type="NCBI Taxonomy" id="349277"/>
    <lineage>
        <taxon>Bacteria</taxon>
        <taxon>Bacillati</taxon>
        <taxon>Actinomycetota</taxon>
        <taxon>Rubrobacteria</taxon>
        <taxon>Rubrobacterales</taxon>
        <taxon>Rubrobacteraceae</taxon>
        <taxon>environmental samples</taxon>
    </lineage>
</organism>
<dbReference type="GO" id="GO:0034023">
    <property type="term" value="F:5-(carboxyamino)imidazole ribonucleotide mutase activity"/>
    <property type="evidence" value="ECO:0007669"/>
    <property type="project" value="UniProtKB-EC"/>
</dbReference>
<feature type="compositionally biased region" description="Basic residues" evidence="1">
    <location>
        <begin position="1"/>
        <end position="32"/>
    </location>
</feature>
<feature type="non-terminal residue" evidence="2">
    <location>
        <position position="1"/>
    </location>
</feature>
<keyword evidence="2" id="KW-0413">Isomerase</keyword>
<feature type="compositionally biased region" description="Basic residues" evidence="1">
    <location>
        <begin position="44"/>
        <end position="96"/>
    </location>
</feature>
<sequence>DPARGHPGRRRGRPPHTRAMHRAPGRVRHRARGGGQGRPQNPRVRLRVRWHRPRARPQGHNLRRRHVGPPGRRRRVPHEPPRHRRPDSLRYARRLRLLAGYGPDARRRPRGDRSGKRRRKRRGARRPDPRALGLGPGGEVGRL</sequence>
<feature type="compositionally biased region" description="Gly residues" evidence="1">
    <location>
        <begin position="134"/>
        <end position="143"/>
    </location>
</feature>
<dbReference type="EMBL" id="CADCUT010000107">
    <property type="protein sequence ID" value="CAA9408454.1"/>
    <property type="molecule type" value="Genomic_DNA"/>
</dbReference>
<feature type="region of interest" description="Disordered" evidence="1">
    <location>
        <begin position="1"/>
        <end position="143"/>
    </location>
</feature>
<evidence type="ECO:0000313" key="2">
    <source>
        <dbReference type="EMBL" id="CAA9408454.1"/>
    </source>
</evidence>
<dbReference type="EC" id="5.4.99.18" evidence="2"/>